<keyword evidence="1" id="KW-0694">RNA-binding</keyword>
<dbReference type="GO" id="GO:0046872">
    <property type="term" value="F:metal ion binding"/>
    <property type="evidence" value="ECO:0007669"/>
    <property type="project" value="UniProtKB-KW"/>
</dbReference>
<evidence type="ECO:0000313" key="5">
    <source>
        <dbReference type="EMBL" id="QOW59749.1"/>
    </source>
</evidence>
<feature type="binding site" evidence="1">
    <location>
        <position position="274"/>
    </location>
    <ligand>
        <name>Zn(2+)</name>
        <dbReference type="ChEBI" id="CHEBI:29105"/>
    </ligand>
</feature>
<evidence type="ECO:0000313" key="6">
    <source>
        <dbReference type="Proteomes" id="UP000593915"/>
    </source>
</evidence>
<proteinExistence type="inferred from homology"/>
<dbReference type="RefSeq" id="WP_024469083.1">
    <property type="nucleotide sequence ID" value="NZ_CP045670.1"/>
</dbReference>
<dbReference type="NCBIfam" id="TIGR00157">
    <property type="entry name" value="ribosome small subunit-dependent GTPase A"/>
    <property type="match status" value="1"/>
</dbReference>
<dbReference type="GO" id="GO:0019843">
    <property type="term" value="F:rRNA binding"/>
    <property type="evidence" value="ECO:0007669"/>
    <property type="project" value="UniProtKB-KW"/>
</dbReference>
<dbReference type="SUPFAM" id="SSF52540">
    <property type="entry name" value="P-loop containing nucleoside triphosphate hydrolases"/>
    <property type="match status" value="1"/>
</dbReference>
<keyword evidence="1" id="KW-0690">Ribosome biogenesis</keyword>
<comment type="cofactor">
    <cofactor evidence="1">
        <name>Zn(2+)</name>
        <dbReference type="ChEBI" id="CHEBI:29105"/>
    </cofactor>
    <text evidence="1">Binds 1 zinc ion per subunit.</text>
</comment>
<dbReference type="GO" id="GO:0005737">
    <property type="term" value="C:cytoplasm"/>
    <property type="evidence" value="ECO:0007669"/>
    <property type="project" value="UniProtKB-SubCell"/>
</dbReference>
<protein>
    <recommendedName>
        <fullName evidence="1">Small ribosomal subunit biogenesis GTPase RsgA</fullName>
        <ecNumber evidence="1">3.6.1.-</ecNumber>
    </recommendedName>
</protein>
<keyword evidence="1" id="KW-0378">Hydrolase</keyword>
<comment type="subcellular location">
    <subcellularLocation>
        <location evidence="1">Cytoplasm</location>
    </subcellularLocation>
</comment>
<dbReference type="HAMAP" id="MF_01820">
    <property type="entry name" value="GTPase_RsgA"/>
    <property type="match status" value="1"/>
</dbReference>
<keyword evidence="1" id="KW-0342">GTP-binding</keyword>
<dbReference type="PROSITE" id="PS50936">
    <property type="entry name" value="ENGC_GTPASE"/>
    <property type="match status" value="1"/>
</dbReference>
<dbReference type="InterPro" id="IPR006196">
    <property type="entry name" value="RNA-binding_domain_S1_IF1"/>
</dbReference>
<dbReference type="GO" id="GO:0003924">
    <property type="term" value="F:GTPase activity"/>
    <property type="evidence" value="ECO:0007669"/>
    <property type="project" value="UniProtKB-UniRule"/>
</dbReference>
<dbReference type="AlphaFoldDB" id="A0A7S7AVL3"/>
<feature type="domain" description="S1-like" evidence="2">
    <location>
        <begin position="10"/>
        <end position="76"/>
    </location>
</feature>
<dbReference type="EC" id="3.6.1.-" evidence="1"/>
<keyword evidence="1" id="KW-0547">Nucleotide-binding</keyword>
<evidence type="ECO:0000259" key="3">
    <source>
        <dbReference type="PROSITE" id="PS50936"/>
    </source>
</evidence>
<feature type="binding site" evidence="1">
    <location>
        <position position="282"/>
    </location>
    <ligand>
        <name>Zn(2+)</name>
        <dbReference type="ChEBI" id="CHEBI:29105"/>
    </ligand>
</feature>
<comment type="function">
    <text evidence="1">One of several proteins that assist in the late maturation steps of the functional core of the 30S ribosomal subunit. Helps release RbfA from mature subunits. May play a role in the assembly of ribosomal proteins into the subunit. Circularly permuted GTPase that catalyzes slow GTP hydrolysis, GTPase activity is stimulated by the 30S ribosomal subunit.</text>
</comment>
<accession>A0A7S7AVL3</accession>
<dbReference type="PANTHER" id="PTHR32120:SF11">
    <property type="entry name" value="SMALL RIBOSOMAL SUBUNIT BIOGENESIS GTPASE RSGA 1, MITOCHONDRIAL-RELATED"/>
    <property type="match status" value="1"/>
</dbReference>
<keyword evidence="1" id="KW-0963">Cytoplasm</keyword>
<feature type="binding site" evidence="1">
    <location>
        <position position="268"/>
    </location>
    <ligand>
        <name>Zn(2+)</name>
        <dbReference type="ChEBI" id="CHEBI:29105"/>
    </ligand>
</feature>
<evidence type="ECO:0000259" key="4">
    <source>
        <dbReference type="PROSITE" id="PS51721"/>
    </source>
</evidence>
<sequence length="308" mass="34158">MKGLILKGANNSFSVECEDGNIRACTIKGKILKDCEGYYNPIAAGDFVKIEPDVHSKNEGLILELEKRKNCFLRKNPKSDSPQLLASNIDLIICVSSAANPPFRPRFTDRILVQAGIQSIPVIIVINKCDLQIEADVVERINDWKRLGYEVLCVSAKTKENTDELIKKMSGLTSAVIGQSGVGKSSLLNSISPELNLKTSKVSDKYDRGTHTTTQGEFFKIKAKTLDGGVHMINIIDTPGVRNFFIWGIESEETALYFPEFEPLIGKCKFGLSCSHIKEPGCAVLEALKKGKIHKDRYASWKLMTCEE</sequence>
<dbReference type="GO" id="GO:0042274">
    <property type="term" value="P:ribosomal small subunit biogenesis"/>
    <property type="evidence" value="ECO:0007669"/>
    <property type="project" value="UniProtKB-UniRule"/>
</dbReference>
<dbReference type="EMBL" id="CP061839">
    <property type="protein sequence ID" value="QOW59749.1"/>
    <property type="molecule type" value="Genomic_DNA"/>
</dbReference>
<dbReference type="Gene3D" id="2.40.50.140">
    <property type="entry name" value="Nucleic acid-binding proteins"/>
    <property type="match status" value="1"/>
</dbReference>
<keyword evidence="1" id="KW-0479">Metal-binding</keyword>
<dbReference type="InterPro" id="IPR030378">
    <property type="entry name" value="G_CP_dom"/>
</dbReference>
<dbReference type="InterPro" id="IPR004881">
    <property type="entry name" value="Ribosome_biogen_GTPase_RsgA"/>
</dbReference>
<dbReference type="Gene3D" id="3.40.50.300">
    <property type="entry name" value="P-loop containing nucleotide triphosphate hydrolases"/>
    <property type="match status" value="1"/>
</dbReference>
<dbReference type="PROSITE" id="PS51721">
    <property type="entry name" value="G_CP"/>
    <property type="match status" value="1"/>
</dbReference>
<evidence type="ECO:0000256" key="1">
    <source>
        <dbReference type="HAMAP-Rule" id="MF_01820"/>
    </source>
</evidence>
<dbReference type="InterPro" id="IPR010914">
    <property type="entry name" value="RsgA_GTPase_dom"/>
</dbReference>
<evidence type="ECO:0000259" key="2">
    <source>
        <dbReference type="PROSITE" id="PS50832"/>
    </source>
</evidence>
<dbReference type="Pfam" id="PF03193">
    <property type="entry name" value="RsgA_GTPase"/>
    <property type="match status" value="1"/>
</dbReference>
<feature type="binding site" evidence="1">
    <location>
        <begin position="127"/>
        <end position="130"/>
    </location>
    <ligand>
        <name>GTP</name>
        <dbReference type="ChEBI" id="CHEBI:37565"/>
    </ligand>
</feature>
<dbReference type="PANTHER" id="PTHR32120">
    <property type="entry name" value="SMALL RIBOSOMAL SUBUNIT BIOGENESIS GTPASE RSGA"/>
    <property type="match status" value="1"/>
</dbReference>
<dbReference type="PROSITE" id="PS50832">
    <property type="entry name" value="S1_IF1_TYPE"/>
    <property type="match status" value="1"/>
</dbReference>
<keyword evidence="1" id="KW-0862">Zinc</keyword>
<reference evidence="5 6" key="1">
    <citation type="submission" date="2020-09" db="EMBL/GenBank/DDBJ databases">
        <title>Characterization of Treponema spp. from bovine digital dermatitis in Korea.</title>
        <authorList>
            <person name="Espiritu H.M."/>
            <person name="Cho Y.I."/>
            <person name="Mamuad L."/>
        </authorList>
    </citation>
    <scope>NUCLEOTIDE SEQUENCE [LARGE SCALE GENOMIC DNA]</scope>
    <source>
        <strain evidence="5 6">KS1</strain>
    </source>
</reference>
<gene>
    <name evidence="1 5" type="primary">rsgA</name>
    <name evidence="5" type="ORF">IFE08_07640</name>
</gene>
<organism evidence="5 6">
    <name type="scientific">Treponema pedis</name>
    <dbReference type="NCBI Taxonomy" id="409322"/>
    <lineage>
        <taxon>Bacteria</taxon>
        <taxon>Pseudomonadati</taxon>
        <taxon>Spirochaetota</taxon>
        <taxon>Spirochaetia</taxon>
        <taxon>Spirochaetales</taxon>
        <taxon>Treponemataceae</taxon>
        <taxon>Treponema</taxon>
    </lineage>
</organism>
<dbReference type="CDD" id="cd01854">
    <property type="entry name" value="YjeQ_EngC"/>
    <property type="match status" value="1"/>
</dbReference>
<dbReference type="InterPro" id="IPR012340">
    <property type="entry name" value="NA-bd_OB-fold"/>
</dbReference>
<comment type="subunit">
    <text evidence="1">Monomer. Associates with 30S ribosomal subunit, binds 16S rRNA.</text>
</comment>
<keyword evidence="1" id="KW-0699">rRNA-binding</keyword>
<dbReference type="Proteomes" id="UP000593915">
    <property type="component" value="Chromosome"/>
</dbReference>
<name>A0A7S7AVL3_9SPIR</name>
<feature type="domain" description="CP-type G" evidence="4">
    <location>
        <begin position="75"/>
        <end position="244"/>
    </location>
</feature>
<feature type="binding site" evidence="1">
    <location>
        <begin position="178"/>
        <end position="186"/>
    </location>
    <ligand>
        <name>GTP</name>
        <dbReference type="ChEBI" id="CHEBI:37565"/>
    </ligand>
</feature>
<dbReference type="InterPro" id="IPR027417">
    <property type="entry name" value="P-loop_NTPase"/>
</dbReference>
<feature type="domain" description="EngC GTPase" evidence="3">
    <location>
        <begin position="87"/>
        <end position="242"/>
    </location>
</feature>
<comment type="similarity">
    <text evidence="1">Belongs to the TRAFAC class YlqF/YawG GTPase family. RsgA subfamily.</text>
</comment>
<dbReference type="GO" id="GO:0005525">
    <property type="term" value="F:GTP binding"/>
    <property type="evidence" value="ECO:0007669"/>
    <property type="project" value="UniProtKB-UniRule"/>
</dbReference>
<dbReference type="Gene3D" id="1.10.40.50">
    <property type="entry name" value="Probable gtpase engc, domain 3"/>
    <property type="match status" value="1"/>
</dbReference>
<feature type="binding site" evidence="1">
    <location>
        <position position="276"/>
    </location>
    <ligand>
        <name>Zn(2+)</name>
        <dbReference type="ChEBI" id="CHEBI:29105"/>
    </ligand>
</feature>
<dbReference type="SUPFAM" id="SSF50249">
    <property type="entry name" value="Nucleic acid-binding proteins"/>
    <property type="match status" value="1"/>
</dbReference>
<dbReference type="GO" id="GO:0003743">
    <property type="term" value="F:translation initiation factor activity"/>
    <property type="evidence" value="ECO:0007669"/>
    <property type="project" value="UniProtKB-UniRule"/>
</dbReference>